<evidence type="ECO:0000256" key="1">
    <source>
        <dbReference type="SAM" id="MobiDB-lite"/>
    </source>
</evidence>
<dbReference type="EMBL" id="JMCB01000002">
    <property type="protein sequence ID" value="KFE71104.1"/>
    <property type="molecule type" value="Genomic_DNA"/>
</dbReference>
<feature type="region of interest" description="Disordered" evidence="1">
    <location>
        <begin position="69"/>
        <end position="88"/>
    </location>
</feature>
<dbReference type="AlphaFoldDB" id="A0A085WTU1"/>
<name>A0A085WTU1_9BACT</name>
<keyword evidence="3" id="KW-1185">Reference proteome</keyword>
<dbReference type="Proteomes" id="UP000028725">
    <property type="component" value="Unassembled WGS sequence"/>
</dbReference>
<organism evidence="2 3">
    <name type="scientific">Hyalangium minutum</name>
    <dbReference type="NCBI Taxonomy" id="394096"/>
    <lineage>
        <taxon>Bacteria</taxon>
        <taxon>Pseudomonadati</taxon>
        <taxon>Myxococcota</taxon>
        <taxon>Myxococcia</taxon>
        <taxon>Myxococcales</taxon>
        <taxon>Cystobacterineae</taxon>
        <taxon>Archangiaceae</taxon>
        <taxon>Hyalangium</taxon>
    </lineage>
</organism>
<evidence type="ECO:0000313" key="3">
    <source>
        <dbReference type="Proteomes" id="UP000028725"/>
    </source>
</evidence>
<dbReference type="STRING" id="394096.DB31_3234"/>
<accession>A0A085WTU1</accession>
<feature type="compositionally biased region" description="Basic and acidic residues" evidence="1">
    <location>
        <begin position="71"/>
        <end position="81"/>
    </location>
</feature>
<feature type="compositionally biased region" description="Basic and acidic residues" evidence="1">
    <location>
        <begin position="35"/>
        <end position="47"/>
    </location>
</feature>
<comment type="caution">
    <text evidence="2">The sequence shown here is derived from an EMBL/GenBank/DDBJ whole genome shotgun (WGS) entry which is preliminary data.</text>
</comment>
<dbReference type="RefSeq" id="WP_044182628.1">
    <property type="nucleotide sequence ID" value="NZ_JMCB01000002.1"/>
</dbReference>
<proteinExistence type="predicted"/>
<evidence type="ECO:0000313" key="2">
    <source>
        <dbReference type="EMBL" id="KFE71104.1"/>
    </source>
</evidence>
<sequence>MARDKDDNEGGGFSGKRNKSWREIDAMRGKSKSHSRQDDPAQQRIERSASYQKYKAAADALFTGGELPEGLAEKFDPEGKRKTQKAAMQKLQQAETRQAWVQGVVEYLEKYPELPEDAYFLDSLLDHPRERIADKALAKLEAMEGEGKLKTKVPKSLDERLKSIQITSLDPDMQGRAKALREKLKA</sequence>
<dbReference type="OrthoDB" id="5506984at2"/>
<reference evidence="2 3" key="1">
    <citation type="submission" date="2014-04" db="EMBL/GenBank/DDBJ databases">
        <title>Genome assembly of Hyalangium minutum DSM 14724.</title>
        <authorList>
            <person name="Sharma G."/>
            <person name="Subramanian S."/>
        </authorList>
    </citation>
    <scope>NUCLEOTIDE SEQUENCE [LARGE SCALE GENOMIC DNA]</scope>
    <source>
        <strain evidence="2 3">DSM 14724</strain>
    </source>
</reference>
<protein>
    <submittedName>
        <fullName evidence="2">Uncharacterized protein</fullName>
    </submittedName>
</protein>
<feature type="region of interest" description="Disordered" evidence="1">
    <location>
        <begin position="1"/>
        <end position="50"/>
    </location>
</feature>
<gene>
    <name evidence="2" type="ORF">DB31_3234</name>
</gene>
<dbReference type="PATRIC" id="fig|394096.3.peg.883"/>